<protein>
    <submittedName>
        <fullName evidence="4">GNAT family N-acetyltransferase</fullName>
        <ecNumber evidence="4">2.3.1.-</ecNumber>
    </submittedName>
</protein>
<feature type="domain" description="N-acetyltransferase" evidence="3">
    <location>
        <begin position="4"/>
        <end position="150"/>
    </location>
</feature>
<dbReference type="PROSITE" id="PS51186">
    <property type="entry name" value="GNAT"/>
    <property type="match status" value="1"/>
</dbReference>
<dbReference type="Pfam" id="PF00583">
    <property type="entry name" value="Acetyltransf_1"/>
    <property type="match status" value="1"/>
</dbReference>
<dbReference type="InterPro" id="IPR016181">
    <property type="entry name" value="Acyl_CoA_acyltransferase"/>
</dbReference>
<keyword evidence="1 4" id="KW-0808">Transferase</keyword>
<reference evidence="4 5" key="1">
    <citation type="submission" date="2024-05" db="EMBL/GenBank/DDBJ databases">
        <title>Three bacterial strains, DH-69, EH-24, and ECK-19 isolated from coastal sediments.</title>
        <authorList>
            <person name="Ye Y.-Q."/>
            <person name="Du Z.-J."/>
        </authorList>
    </citation>
    <scope>NUCLEOTIDE SEQUENCE [LARGE SCALE GENOMIC DNA]</scope>
    <source>
        <strain evidence="4 5">ECK-19</strain>
    </source>
</reference>
<dbReference type="Gene3D" id="3.40.630.30">
    <property type="match status" value="1"/>
</dbReference>
<dbReference type="EC" id="2.3.1.-" evidence="4"/>
<dbReference type="InterPro" id="IPR050680">
    <property type="entry name" value="YpeA/RimI_acetyltransf"/>
</dbReference>
<evidence type="ECO:0000259" key="3">
    <source>
        <dbReference type="PROSITE" id="PS51186"/>
    </source>
</evidence>
<evidence type="ECO:0000256" key="1">
    <source>
        <dbReference type="ARBA" id="ARBA00022679"/>
    </source>
</evidence>
<evidence type="ECO:0000313" key="5">
    <source>
        <dbReference type="Proteomes" id="UP001560685"/>
    </source>
</evidence>
<dbReference type="Proteomes" id="UP001560685">
    <property type="component" value="Unassembled WGS sequence"/>
</dbReference>
<dbReference type="InterPro" id="IPR000182">
    <property type="entry name" value="GNAT_dom"/>
</dbReference>
<dbReference type="PANTHER" id="PTHR43420:SF44">
    <property type="entry name" value="ACETYLTRANSFERASE YPEA"/>
    <property type="match status" value="1"/>
</dbReference>
<keyword evidence="5" id="KW-1185">Reference proteome</keyword>
<dbReference type="PANTHER" id="PTHR43420">
    <property type="entry name" value="ACETYLTRANSFERASE"/>
    <property type="match status" value="1"/>
</dbReference>
<dbReference type="CDD" id="cd04301">
    <property type="entry name" value="NAT_SF"/>
    <property type="match status" value="1"/>
</dbReference>
<dbReference type="GO" id="GO:0016746">
    <property type="term" value="F:acyltransferase activity"/>
    <property type="evidence" value="ECO:0007669"/>
    <property type="project" value="UniProtKB-KW"/>
</dbReference>
<sequence>MSGWRIWTAKTEDADTLVALEALAFDARSWGEDSVKASFVASGVTVLLGGQISVEAPPLGFALWRDLGEQAEILTIGVAPTARGGGLGEALLDAVIKAARDGGAQKLFLEVDAANSSALALYMRAGFATIGARKQYYRDGGDAAVMALDL</sequence>
<proteinExistence type="predicted"/>
<dbReference type="SUPFAM" id="SSF55729">
    <property type="entry name" value="Acyl-CoA N-acyltransferases (Nat)"/>
    <property type="match status" value="1"/>
</dbReference>
<comment type="caution">
    <text evidence="4">The sequence shown here is derived from an EMBL/GenBank/DDBJ whole genome shotgun (WGS) entry which is preliminary data.</text>
</comment>
<gene>
    <name evidence="4" type="ORF">ABFZ84_03840</name>
</gene>
<evidence type="ECO:0000313" key="4">
    <source>
        <dbReference type="EMBL" id="MEX6632671.1"/>
    </source>
</evidence>
<evidence type="ECO:0000256" key="2">
    <source>
        <dbReference type="ARBA" id="ARBA00023315"/>
    </source>
</evidence>
<dbReference type="EMBL" id="JBEHZE010000001">
    <property type="protein sequence ID" value="MEX6632671.1"/>
    <property type="molecule type" value="Genomic_DNA"/>
</dbReference>
<dbReference type="RefSeq" id="WP_369312596.1">
    <property type="nucleotide sequence ID" value="NZ_JBEHZE010000001.1"/>
</dbReference>
<organism evidence="4 5">
    <name type="scientific">Hyphococcus lacteus</name>
    <dbReference type="NCBI Taxonomy" id="3143536"/>
    <lineage>
        <taxon>Bacteria</taxon>
        <taxon>Pseudomonadati</taxon>
        <taxon>Pseudomonadota</taxon>
        <taxon>Alphaproteobacteria</taxon>
        <taxon>Parvularculales</taxon>
        <taxon>Parvularculaceae</taxon>
        <taxon>Hyphococcus</taxon>
    </lineage>
</organism>
<keyword evidence="2 4" id="KW-0012">Acyltransferase</keyword>
<accession>A0ABV3Z5C0</accession>
<name>A0ABV3Z5C0_9PROT</name>